<dbReference type="InterPro" id="IPR039261">
    <property type="entry name" value="FNR_nucleotide-bd"/>
</dbReference>
<keyword evidence="3" id="KW-1185">Reference proteome</keyword>
<dbReference type="OrthoDB" id="9814826at2"/>
<name>A0A1R4K8B5_9MICO</name>
<feature type="domain" description="FAD-binding FR-type" evidence="1">
    <location>
        <begin position="12"/>
        <end position="137"/>
    </location>
</feature>
<gene>
    <name evidence="2" type="ORF">FM119_11900</name>
</gene>
<dbReference type="InterPro" id="IPR013113">
    <property type="entry name" value="SIP_FAD-bd"/>
</dbReference>
<dbReference type="Proteomes" id="UP000196778">
    <property type="component" value="Unassembled WGS sequence"/>
</dbReference>
<dbReference type="GO" id="GO:0016491">
    <property type="term" value="F:oxidoreductase activity"/>
    <property type="evidence" value="ECO:0007669"/>
    <property type="project" value="InterPro"/>
</dbReference>
<organism evidence="2 3">
    <name type="scientific">Mycetocola reblochoni REB411</name>
    <dbReference type="NCBI Taxonomy" id="1255698"/>
    <lineage>
        <taxon>Bacteria</taxon>
        <taxon>Bacillati</taxon>
        <taxon>Actinomycetota</taxon>
        <taxon>Actinomycetes</taxon>
        <taxon>Micrococcales</taxon>
        <taxon>Microbacteriaceae</taxon>
        <taxon>Mycetocola</taxon>
    </lineage>
</organism>
<evidence type="ECO:0000313" key="3">
    <source>
        <dbReference type="Proteomes" id="UP000196778"/>
    </source>
</evidence>
<accession>A0A1R4K8B5</accession>
<dbReference type="AlphaFoldDB" id="A0A1R4K8B5"/>
<dbReference type="SUPFAM" id="SSF63380">
    <property type="entry name" value="Riboflavin synthase domain-like"/>
    <property type="match status" value="1"/>
</dbReference>
<dbReference type="CDD" id="cd06193">
    <property type="entry name" value="siderophore_interacting"/>
    <property type="match status" value="1"/>
</dbReference>
<dbReference type="InterPro" id="IPR017927">
    <property type="entry name" value="FAD-bd_FR_type"/>
</dbReference>
<protein>
    <submittedName>
        <fullName evidence="2">Iron utilization protein</fullName>
    </submittedName>
</protein>
<evidence type="ECO:0000259" key="1">
    <source>
        <dbReference type="PROSITE" id="PS51384"/>
    </source>
</evidence>
<dbReference type="Pfam" id="PF08021">
    <property type="entry name" value="FAD_binding_9"/>
    <property type="match status" value="1"/>
</dbReference>
<dbReference type="RefSeq" id="WP_087138385.1">
    <property type="nucleotide sequence ID" value="NZ_FUKR01000070.1"/>
</dbReference>
<dbReference type="InterPro" id="IPR007037">
    <property type="entry name" value="SIP_rossman_dom"/>
</dbReference>
<dbReference type="Gene3D" id="2.40.30.10">
    <property type="entry name" value="Translation factors"/>
    <property type="match status" value="1"/>
</dbReference>
<sequence>MTTPSPSPRRPGSQHLLTVTRTERLSPHLVRVHFSGGPAEVYGSLAASDAYMKLHFAVDGRTLTPPVDLVALREAEGPEALPVRRTYTLRSHSAETGELAIDFVVHGDEGVAGPWAASARPGDTLVASSPGGAYSPDPAADAHLLAGDESALPAIAAALERMDADATGVALIEVGGPDDRLPLRHPDGVELRWLFRGDAPAGTVHPVAEALAELDWPTGDVQVFAHGEREQMKAVRAIVASRGVDRARLSLSGYWAYGRSEDRFQAEKREPIGAV</sequence>
<dbReference type="InterPro" id="IPR017938">
    <property type="entry name" value="Riboflavin_synthase-like_b-brl"/>
</dbReference>
<proteinExistence type="predicted"/>
<dbReference type="PANTHER" id="PTHR30157">
    <property type="entry name" value="FERRIC REDUCTASE, NADPH-DEPENDENT"/>
    <property type="match status" value="1"/>
</dbReference>
<dbReference type="PROSITE" id="PS51384">
    <property type="entry name" value="FAD_FR"/>
    <property type="match status" value="1"/>
</dbReference>
<dbReference type="InterPro" id="IPR039374">
    <property type="entry name" value="SIP_fam"/>
</dbReference>
<dbReference type="PANTHER" id="PTHR30157:SF0">
    <property type="entry name" value="NADPH-DEPENDENT FERRIC-CHELATE REDUCTASE"/>
    <property type="match status" value="1"/>
</dbReference>
<evidence type="ECO:0000313" key="2">
    <source>
        <dbReference type="EMBL" id="SJN40362.1"/>
    </source>
</evidence>
<dbReference type="Gene3D" id="3.40.50.80">
    <property type="entry name" value="Nucleotide-binding domain of ferredoxin-NADP reductase (FNR) module"/>
    <property type="match status" value="1"/>
</dbReference>
<dbReference type="Pfam" id="PF04954">
    <property type="entry name" value="SIP"/>
    <property type="match status" value="1"/>
</dbReference>
<reference evidence="3" key="1">
    <citation type="submission" date="2017-02" db="EMBL/GenBank/DDBJ databases">
        <authorList>
            <person name="Dridi B."/>
        </authorList>
    </citation>
    <scope>NUCLEOTIDE SEQUENCE [LARGE SCALE GENOMIC DNA]</scope>
    <source>
        <strain evidence="3">EB411</strain>
    </source>
</reference>
<dbReference type="EMBL" id="FUKR01000070">
    <property type="protein sequence ID" value="SJN40362.1"/>
    <property type="molecule type" value="Genomic_DNA"/>
</dbReference>